<protein>
    <submittedName>
        <fullName evidence="4">Fucose-1-phosphate guanylyltransferase</fullName>
    </submittedName>
</protein>
<comment type="caution">
    <text evidence="4">The sequence shown here is derived from an EMBL/GenBank/DDBJ whole genome shotgun (WGS) entry which is preliminary data.</text>
</comment>
<organism evidence="4 5">
    <name type="scientific">Mizuhopecten yessoensis</name>
    <name type="common">Japanese scallop</name>
    <name type="synonym">Patinopecten yessoensis</name>
    <dbReference type="NCBI Taxonomy" id="6573"/>
    <lineage>
        <taxon>Eukaryota</taxon>
        <taxon>Metazoa</taxon>
        <taxon>Spiralia</taxon>
        <taxon>Lophotrochozoa</taxon>
        <taxon>Mollusca</taxon>
        <taxon>Bivalvia</taxon>
        <taxon>Autobranchia</taxon>
        <taxon>Pteriomorphia</taxon>
        <taxon>Pectinida</taxon>
        <taxon>Pectinoidea</taxon>
        <taxon>Pectinidae</taxon>
        <taxon>Mizuhopecten</taxon>
    </lineage>
</organism>
<keyword evidence="1 4" id="KW-0808">Transferase</keyword>
<dbReference type="OrthoDB" id="10062280at2759"/>
<dbReference type="InterPro" id="IPR012887">
    <property type="entry name" value="GDP_fucose_pyrophosphorylase"/>
</dbReference>
<keyword evidence="2" id="KW-0547">Nucleotide-binding</keyword>
<dbReference type="Proteomes" id="UP000242188">
    <property type="component" value="Unassembled WGS sequence"/>
</dbReference>
<dbReference type="AlphaFoldDB" id="A0A210Q4Y9"/>
<proteinExistence type="predicted"/>
<accession>A0A210Q4Y9</accession>
<dbReference type="GO" id="GO:0000166">
    <property type="term" value="F:nucleotide binding"/>
    <property type="evidence" value="ECO:0007669"/>
    <property type="project" value="UniProtKB-KW"/>
</dbReference>
<reference evidence="4 5" key="1">
    <citation type="journal article" date="2017" name="Nat. Ecol. Evol.">
        <title>Scallop genome provides insights into evolution of bilaterian karyotype and development.</title>
        <authorList>
            <person name="Wang S."/>
            <person name="Zhang J."/>
            <person name="Jiao W."/>
            <person name="Li J."/>
            <person name="Xun X."/>
            <person name="Sun Y."/>
            <person name="Guo X."/>
            <person name="Huan P."/>
            <person name="Dong B."/>
            <person name="Zhang L."/>
            <person name="Hu X."/>
            <person name="Sun X."/>
            <person name="Wang J."/>
            <person name="Zhao C."/>
            <person name="Wang Y."/>
            <person name="Wang D."/>
            <person name="Huang X."/>
            <person name="Wang R."/>
            <person name="Lv J."/>
            <person name="Li Y."/>
            <person name="Zhang Z."/>
            <person name="Liu B."/>
            <person name="Lu W."/>
            <person name="Hui Y."/>
            <person name="Liang J."/>
            <person name="Zhou Z."/>
            <person name="Hou R."/>
            <person name="Li X."/>
            <person name="Liu Y."/>
            <person name="Li H."/>
            <person name="Ning X."/>
            <person name="Lin Y."/>
            <person name="Zhao L."/>
            <person name="Xing Q."/>
            <person name="Dou J."/>
            <person name="Li Y."/>
            <person name="Mao J."/>
            <person name="Guo H."/>
            <person name="Dou H."/>
            <person name="Li T."/>
            <person name="Mu C."/>
            <person name="Jiang W."/>
            <person name="Fu Q."/>
            <person name="Fu X."/>
            <person name="Miao Y."/>
            <person name="Liu J."/>
            <person name="Yu Q."/>
            <person name="Li R."/>
            <person name="Liao H."/>
            <person name="Li X."/>
            <person name="Kong Y."/>
            <person name="Jiang Z."/>
            <person name="Chourrout D."/>
            <person name="Li R."/>
            <person name="Bao Z."/>
        </authorList>
    </citation>
    <scope>NUCLEOTIDE SEQUENCE [LARGE SCALE GENOMIC DNA]</scope>
    <source>
        <strain evidence="4 5">PY_sf001</strain>
    </source>
</reference>
<dbReference type="GO" id="GO:0016779">
    <property type="term" value="F:nucleotidyltransferase activity"/>
    <property type="evidence" value="ECO:0007669"/>
    <property type="project" value="UniProtKB-KW"/>
</dbReference>
<dbReference type="PANTHER" id="PTHR15045:SF1">
    <property type="entry name" value="FUCOSE-1-PHOSPHATE GUANYLYLTRANSFERASE"/>
    <property type="match status" value="1"/>
</dbReference>
<evidence type="ECO:0000313" key="5">
    <source>
        <dbReference type="Proteomes" id="UP000242188"/>
    </source>
</evidence>
<evidence type="ECO:0000256" key="2">
    <source>
        <dbReference type="ARBA" id="ARBA00022741"/>
    </source>
</evidence>
<dbReference type="STRING" id="6573.A0A210Q4Y9"/>
<evidence type="ECO:0000256" key="1">
    <source>
        <dbReference type="ARBA" id="ARBA00022679"/>
    </source>
</evidence>
<dbReference type="Pfam" id="PF07959">
    <property type="entry name" value="Fucose_pyrophosphorylase"/>
    <property type="match status" value="1"/>
</dbReference>
<name>A0A210Q4Y9_MIZYE</name>
<evidence type="ECO:0000259" key="3">
    <source>
        <dbReference type="Pfam" id="PF07959"/>
    </source>
</evidence>
<dbReference type="PANTHER" id="PTHR15045">
    <property type="entry name" value="FUCOSE-1-PHOSPHATE GUANYLYLTRANSFERASE"/>
    <property type="match status" value="1"/>
</dbReference>
<sequence length="630" mass="70275">MDGTESKNGIKANMSIIMKQYESMRGRKRADHCQQFWDVVVITAGDDAQKEAFEAQLDSKFSRKELPLDCPIHVVADPPGPKLGNGGSTFSSMDFLEKEYKEDLCEKHVMLIHAGGQSRRMPSTSVLGKIFAPIPSGNPLYQMLDVKLATYLPLIPRMPPGVLICCADDFLVYNLGKEGSDESWGFVESGFTALAHPSTLTIGTKHGVYVVKSLDEVDTSLHIQQSDCLEVLQKPSLQMMDSRGAVLSSKHLQFPDGIEIKGSAAYTDSAYFFTMDVAAKFLKFLKTNGSITCEIDAYGDFLQALGPKATIDYTNHTSNVTNPTPSLIPTRKKVYHMLKDSNIQLLLMNSSKFIHIGTTKEYISHFCFHSQFQEEMSLRKDVFNKWTEEEDDDEDEEPVAKKKAKLSDVSTGCVMHCMLPLKSFVPQNSIVEYCRFEVPVHVGQNVIVSNCSFRKSTADERSNGNKSTHVKLPLKIPHNIFLHTVSVRQCDKTQYVTVLFSIDDDLKKTVPGSKAKQLPLLGATIEDFCKSCGIDIERTLTSCLDKKGQGAETEPVSLWTLRLHPVVDSMTESLSLALQIHTAVTKREKVVSLKGRKLVSMDDILQDKDVKDMLKYRNGLYQEIKPSVTA</sequence>
<keyword evidence="4" id="KW-0548">Nucleotidyltransferase</keyword>
<dbReference type="EMBL" id="NEDP02004995">
    <property type="protein sequence ID" value="OWF43785.1"/>
    <property type="molecule type" value="Genomic_DNA"/>
</dbReference>
<dbReference type="GO" id="GO:0042350">
    <property type="term" value="P:GDP-L-fucose biosynthetic process"/>
    <property type="evidence" value="ECO:0007669"/>
    <property type="project" value="UniProtKB-ARBA"/>
</dbReference>
<feature type="domain" description="GDP-fucose pyrophosphorylase" evidence="3">
    <location>
        <begin position="103"/>
        <end position="568"/>
    </location>
</feature>
<evidence type="ECO:0000313" key="4">
    <source>
        <dbReference type="EMBL" id="OWF43785.1"/>
    </source>
</evidence>
<keyword evidence="5" id="KW-1185">Reference proteome</keyword>
<gene>
    <name evidence="4" type="ORF">KP79_PYT12624</name>
</gene>